<dbReference type="GO" id="GO:0003700">
    <property type="term" value="F:DNA-binding transcription factor activity"/>
    <property type="evidence" value="ECO:0007669"/>
    <property type="project" value="InterPro"/>
</dbReference>
<evidence type="ECO:0000313" key="5">
    <source>
        <dbReference type="EMBL" id="EEG29000.1"/>
    </source>
</evidence>
<dbReference type="SMART" id="SM00420">
    <property type="entry name" value="HTH_DEOR"/>
    <property type="match status" value="1"/>
</dbReference>
<dbReference type="SMART" id="SM01134">
    <property type="entry name" value="DeoRC"/>
    <property type="match status" value="1"/>
</dbReference>
<proteinExistence type="predicted"/>
<gene>
    <name evidence="5" type="ORF">CLOSTMETH_03415</name>
</gene>
<dbReference type="HOGENOM" id="CLU_060699_1_4_9"/>
<keyword evidence="1" id="KW-0805">Transcription regulation</keyword>
<reference evidence="5 6" key="2">
    <citation type="submission" date="2009-02" db="EMBL/GenBank/DDBJ databases">
        <title>Draft genome sequence of Clostridium methylpentosum (DSM 5476).</title>
        <authorList>
            <person name="Sudarsanam P."/>
            <person name="Ley R."/>
            <person name="Guruge J."/>
            <person name="Turnbaugh P.J."/>
            <person name="Mahowald M."/>
            <person name="Liep D."/>
            <person name="Gordon J."/>
        </authorList>
    </citation>
    <scope>NUCLEOTIDE SEQUENCE [LARGE SCALE GENOMIC DNA]</scope>
    <source>
        <strain evidence="5 6">DSM 5476</strain>
    </source>
</reference>
<dbReference type="AlphaFoldDB" id="C0EHS0"/>
<dbReference type="Pfam" id="PF00455">
    <property type="entry name" value="DeoRC"/>
    <property type="match status" value="1"/>
</dbReference>
<dbReference type="PRINTS" id="PR00037">
    <property type="entry name" value="HTHLACR"/>
</dbReference>
<keyword evidence="6" id="KW-1185">Reference proteome</keyword>
<dbReference type="Pfam" id="PF08220">
    <property type="entry name" value="HTH_DeoR"/>
    <property type="match status" value="1"/>
</dbReference>
<dbReference type="InterPro" id="IPR014036">
    <property type="entry name" value="DeoR-like_C"/>
</dbReference>
<dbReference type="SUPFAM" id="SSF46785">
    <property type="entry name" value="Winged helix' DNA-binding domain"/>
    <property type="match status" value="1"/>
</dbReference>
<protein>
    <submittedName>
        <fullName evidence="5">Transcriptional regulator, DeoR family</fullName>
    </submittedName>
</protein>
<dbReference type="Proteomes" id="UP000003340">
    <property type="component" value="Unassembled WGS sequence"/>
</dbReference>
<dbReference type="STRING" id="537013.CLOSTMETH_03415"/>
<dbReference type="PANTHER" id="PTHR30363:SF44">
    <property type="entry name" value="AGA OPERON TRANSCRIPTIONAL REPRESSOR-RELATED"/>
    <property type="match status" value="1"/>
</dbReference>
<reference evidence="5 6" key="1">
    <citation type="submission" date="2009-01" db="EMBL/GenBank/DDBJ databases">
        <authorList>
            <person name="Fulton L."/>
            <person name="Clifton S."/>
            <person name="Fulton B."/>
            <person name="Xu J."/>
            <person name="Minx P."/>
            <person name="Pepin K.H."/>
            <person name="Johnson M."/>
            <person name="Bhonagiri V."/>
            <person name="Nash W.E."/>
            <person name="Mardis E.R."/>
            <person name="Wilson R.K."/>
        </authorList>
    </citation>
    <scope>NUCLEOTIDE SEQUENCE [LARGE SCALE GENOMIC DNA]</scope>
    <source>
        <strain evidence="5 6">DSM 5476</strain>
    </source>
</reference>
<dbReference type="InterPro" id="IPR037171">
    <property type="entry name" value="NagB/RpiA_transferase-like"/>
</dbReference>
<dbReference type="PROSITE" id="PS51000">
    <property type="entry name" value="HTH_DEOR_2"/>
    <property type="match status" value="1"/>
</dbReference>
<accession>C0EHS0</accession>
<evidence type="ECO:0000313" key="6">
    <source>
        <dbReference type="Proteomes" id="UP000003340"/>
    </source>
</evidence>
<comment type="caution">
    <text evidence="5">The sequence shown here is derived from an EMBL/GenBank/DDBJ whole genome shotgun (WGS) entry which is preliminary data.</text>
</comment>
<dbReference type="GO" id="GO:0003677">
    <property type="term" value="F:DNA binding"/>
    <property type="evidence" value="ECO:0007669"/>
    <property type="project" value="UniProtKB-KW"/>
</dbReference>
<dbReference type="Gene3D" id="3.40.50.1360">
    <property type="match status" value="1"/>
</dbReference>
<organism evidence="5 6">
    <name type="scientific">[Clostridium] methylpentosum DSM 5476</name>
    <dbReference type="NCBI Taxonomy" id="537013"/>
    <lineage>
        <taxon>Bacteria</taxon>
        <taxon>Bacillati</taxon>
        <taxon>Bacillota</taxon>
        <taxon>Clostridia</taxon>
        <taxon>Eubacteriales</taxon>
        <taxon>Oscillospiraceae</taxon>
        <taxon>Oscillospiraceae incertae sedis</taxon>
    </lineage>
</organism>
<evidence type="ECO:0000256" key="3">
    <source>
        <dbReference type="ARBA" id="ARBA00023163"/>
    </source>
</evidence>
<dbReference type="PANTHER" id="PTHR30363">
    <property type="entry name" value="HTH-TYPE TRANSCRIPTIONAL REGULATOR SRLR-RELATED"/>
    <property type="match status" value="1"/>
</dbReference>
<dbReference type="InterPro" id="IPR050313">
    <property type="entry name" value="Carb_Metab_HTH_regulators"/>
</dbReference>
<dbReference type="InterPro" id="IPR018356">
    <property type="entry name" value="Tscrpt_reg_HTH_DeoR_CS"/>
</dbReference>
<keyword evidence="3" id="KW-0804">Transcription</keyword>
<sequence length="262" mass="29743">MEKKMGGVCPVLARERYQAIKQLIIKDKKVFIPKLSEQFQVTEETIRRDLDKLELDGVATKVCGGAVLNAERINENIPFFKRAYSNAEEKRYIAARAVELIEEQMTIGTDCSSTAMELVKLIQNREDLTLFTNSSEALREFSQSEIHILSTGGIFNRKSLSLQGTIAKSAIKSYNVDIAFISCKGINMEKGLLDTYEAEAELKTALVEQASKVALLVDHSKFDRTAFIKFIDYSDLDYVVTDQKPSKEWLDFFQKRAIQIIY</sequence>
<evidence type="ECO:0000259" key="4">
    <source>
        <dbReference type="PROSITE" id="PS51000"/>
    </source>
</evidence>
<name>C0EHS0_9FIRM</name>
<feature type="domain" description="HTH deoR-type" evidence="4">
    <location>
        <begin position="13"/>
        <end position="68"/>
    </location>
</feature>
<dbReference type="SUPFAM" id="SSF100950">
    <property type="entry name" value="NagB/RpiA/CoA transferase-like"/>
    <property type="match status" value="1"/>
</dbReference>
<dbReference type="Gene3D" id="1.10.10.10">
    <property type="entry name" value="Winged helix-like DNA-binding domain superfamily/Winged helix DNA-binding domain"/>
    <property type="match status" value="1"/>
</dbReference>
<dbReference type="InterPro" id="IPR036390">
    <property type="entry name" value="WH_DNA-bd_sf"/>
</dbReference>
<dbReference type="PROSITE" id="PS00894">
    <property type="entry name" value="HTH_DEOR_1"/>
    <property type="match status" value="1"/>
</dbReference>
<dbReference type="InterPro" id="IPR036388">
    <property type="entry name" value="WH-like_DNA-bd_sf"/>
</dbReference>
<dbReference type="EMBL" id="ACEC01000119">
    <property type="protein sequence ID" value="EEG29000.1"/>
    <property type="molecule type" value="Genomic_DNA"/>
</dbReference>
<dbReference type="eggNOG" id="COG1349">
    <property type="taxonomic scope" value="Bacteria"/>
</dbReference>
<keyword evidence="2" id="KW-0238">DNA-binding</keyword>
<evidence type="ECO:0000256" key="1">
    <source>
        <dbReference type="ARBA" id="ARBA00023015"/>
    </source>
</evidence>
<dbReference type="InterPro" id="IPR001034">
    <property type="entry name" value="DeoR_HTH"/>
</dbReference>
<evidence type="ECO:0000256" key="2">
    <source>
        <dbReference type="ARBA" id="ARBA00023125"/>
    </source>
</evidence>